<dbReference type="AlphaFoldDB" id="A0A1M4U7V7"/>
<sequence>MMKLWNAVVEKGNAFSQTDLMNLEEARSFFKEQTFSGVAKLLEKVIKIYILHPNNLGRCGHIANASYAGSDDIIVLGIGEKLAIHFLLTAKIKEFLVMPFNGVVATDMSTIKLYEKLGFIKLGSVTNGFKTKSGNFEDIVFFYIELTEKVSLTEINRML</sequence>
<protein>
    <recommendedName>
        <fullName evidence="3">N-acetyltransferase domain-containing protein</fullName>
    </recommendedName>
</protein>
<dbReference type="Gene3D" id="3.40.630.30">
    <property type="match status" value="1"/>
</dbReference>
<evidence type="ECO:0000313" key="2">
    <source>
        <dbReference type="Proteomes" id="UP000184251"/>
    </source>
</evidence>
<gene>
    <name evidence="1" type="ORF">SAMN02746064_00675</name>
</gene>
<organism evidence="1 2">
    <name type="scientific">Alkalibacter saccharofermentans DSM 14828</name>
    <dbReference type="NCBI Taxonomy" id="1120975"/>
    <lineage>
        <taxon>Bacteria</taxon>
        <taxon>Bacillati</taxon>
        <taxon>Bacillota</taxon>
        <taxon>Clostridia</taxon>
        <taxon>Eubacteriales</taxon>
        <taxon>Eubacteriaceae</taxon>
        <taxon>Alkalibacter</taxon>
    </lineage>
</organism>
<dbReference type="PANTHER" id="PTHR43138:SF1">
    <property type="entry name" value="N-ACETYLTRANSFERASE ACA1"/>
    <property type="match status" value="1"/>
</dbReference>
<keyword evidence="2" id="KW-1185">Reference proteome</keyword>
<evidence type="ECO:0008006" key="3">
    <source>
        <dbReference type="Google" id="ProtNLM"/>
    </source>
</evidence>
<dbReference type="InterPro" id="IPR052742">
    <property type="entry name" value="Mito_N-acetyltransferase"/>
</dbReference>
<dbReference type="PANTHER" id="PTHR43138">
    <property type="entry name" value="ACETYLTRANSFERASE, GNAT FAMILY"/>
    <property type="match status" value="1"/>
</dbReference>
<reference evidence="1 2" key="1">
    <citation type="submission" date="2016-11" db="EMBL/GenBank/DDBJ databases">
        <authorList>
            <person name="Jaros S."/>
            <person name="Januszkiewicz K."/>
            <person name="Wedrychowicz H."/>
        </authorList>
    </citation>
    <scope>NUCLEOTIDE SEQUENCE [LARGE SCALE GENOMIC DNA]</scope>
    <source>
        <strain evidence="1 2">DSM 14828</strain>
    </source>
</reference>
<dbReference type="EMBL" id="FQTU01000003">
    <property type="protein sequence ID" value="SHE52862.1"/>
    <property type="molecule type" value="Genomic_DNA"/>
</dbReference>
<accession>A0A1M4U7V7</accession>
<dbReference type="SUPFAM" id="SSF55729">
    <property type="entry name" value="Acyl-CoA N-acyltransferases (Nat)"/>
    <property type="match status" value="1"/>
</dbReference>
<name>A0A1M4U7V7_9FIRM</name>
<proteinExistence type="predicted"/>
<evidence type="ECO:0000313" key="1">
    <source>
        <dbReference type="EMBL" id="SHE52862.1"/>
    </source>
</evidence>
<dbReference type="InterPro" id="IPR016181">
    <property type="entry name" value="Acyl_CoA_acyltransferase"/>
</dbReference>
<dbReference type="Proteomes" id="UP000184251">
    <property type="component" value="Unassembled WGS sequence"/>
</dbReference>
<dbReference type="STRING" id="1120975.SAMN02746064_00675"/>